<comment type="caution">
    <text evidence="2">The sequence shown here is derived from an EMBL/GenBank/DDBJ whole genome shotgun (WGS) entry which is preliminary data.</text>
</comment>
<gene>
    <name evidence="2" type="ORF">ISN45_At03g003680</name>
</gene>
<dbReference type="Proteomes" id="UP000694240">
    <property type="component" value="Chromosome 3"/>
</dbReference>
<evidence type="ECO:0000313" key="2">
    <source>
        <dbReference type="EMBL" id="KAG7623958.1"/>
    </source>
</evidence>
<protein>
    <submittedName>
        <fullName evidence="2">Uncharacterized protein</fullName>
    </submittedName>
</protein>
<dbReference type="AlphaFoldDB" id="A0A8T2EIU2"/>
<sequence length="108" mass="12253">MDRPPSFTPYQNSNPKFFNHASPFQNPNNFTPSLRRRFTSSPATQYREEMNALGHRNVTSEPPSASAAMSSSKAISKPKLSQGSNMQWIKKVIQSRQKCLNLPLLLMR</sequence>
<reference evidence="2 3" key="1">
    <citation type="submission" date="2020-12" db="EMBL/GenBank/DDBJ databases">
        <title>Concerted genomic and epigenomic changes stabilize Arabidopsis allopolyploids.</title>
        <authorList>
            <person name="Chen Z."/>
        </authorList>
    </citation>
    <scope>NUCLEOTIDE SEQUENCE [LARGE SCALE GENOMIC DNA]</scope>
    <source>
        <strain evidence="2">Allo738</strain>
        <tissue evidence="2">Leaf</tissue>
    </source>
</reference>
<evidence type="ECO:0000256" key="1">
    <source>
        <dbReference type="SAM" id="MobiDB-lite"/>
    </source>
</evidence>
<accession>A0A8T2EIU2</accession>
<evidence type="ECO:0000313" key="3">
    <source>
        <dbReference type="Proteomes" id="UP000694240"/>
    </source>
</evidence>
<feature type="compositionally biased region" description="Low complexity" evidence="1">
    <location>
        <begin position="60"/>
        <end position="79"/>
    </location>
</feature>
<feature type="compositionally biased region" description="Polar residues" evidence="1">
    <location>
        <begin position="8"/>
        <end position="32"/>
    </location>
</feature>
<proteinExistence type="predicted"/>
<dbReference type="EMBL" id="JAEFBK010000003">
    <property type="protein sequence ID" value="KAG7623958.1"/>
    <property type="molecule type" value="Genomic_DNA"/>
</dbReference>
<keyword evidence="3" id="KW-1185">Reference proteome</keyword>
<name>A0A8T2EIU2_9BRAS</name>
<feature type="region of interest" description="Disordered" evidence="1">
    <location>
        <begin position="56"/>
        <end position="81"/>
    </location>
</feature>
<organism evidence="2 3">
    <name type="scientific">Arabidopsis thaliana x Arabidopsis arenosa</name>
    <dbReference type="NCBI Taxonomy" id="1240361"/>
    <lineage>
        <taxon>Eukaryota</taxon>
        <taxon>Viridiplantae</taxon>
        <taxon>Streptophyta</taxon>
        <taxon>Embryophyta</taxon>
        <taxon>Tracheophyta</taxon>
        <taxon>Spermatophyta</taxon>
        <taxon>Magnoliopsida</taxon>
        <taxon>eudicotyledons</taxon>
        <taxon>Gunneridae</taxon>
        <taxon>Pentapetalae</taxon>
        <taxon>rosids</taxon>
        <taxon>malvids</taxon>
        <taxon>Brassicales</taxon>
        <taxon>Brassicaceae</taxon>
        <taxon>Camelineae</taxon>
        <taxon>Arabidopsis</taxon>
    </lineage>
</organism>
<feature type="region of interest" description="Disordered" evidence="1">
    <location>
        <begin position="1"/>
        <end position="34"/>
    </location>
</feature>